<dbReference type="Gene3D" id="3.90.1570.10">
    <property type="entry name" value="tt1808, chain A"/>
    <property type="match status" value="1"/>
</dbReference>
<feature type="region of interest" description="Disordered" evidence="1">
    <location>
        <begin position="209"/>
        <end position="229"/>
    </location>
</feature>
<keyword evidence="3" id="KW-0540">Nuclease</keyword>
<dbReference type="GO" id="GO:0004519">
    <property type="term" value="F:endonuclease activity"/>
    <property type="evidence" value="ECO:0007669"/>
    <property type="project" value="UniProtKB-KW"/>
</dbReference>
<proteinExistence type="predicted"/>
<organism evidence="3 4">
    <name type="scientific">Zarconia navalis LEGE 11467</name>
    <dbReference type="NCBI Taxonomy" id="1828826"/>
    <lineage>
        <taxon>Bacteria</taxon>
        <taxon>Bacillati</taxon>
        <taxon>Cyanobacteriota</taxon>
        <taxon>Cyanophyceae</taxon>
        <taxon>Oscillatoriophycideae</taxon>
        <taxon>Oscillatoriales</taxon>
        <taxon>Oscillatoriales incertae sedis</taxon>
        <taxon>Zarconia</taxon>
        <taxon>Zarconia navalis</taxon>
    </lineage>
</organism>
<feature type="non-terminal residue" evidence="3">
    <location>
        <position position="1"/>
    </location>
</feature>
<dbReference type="SUPFAM" id="SSF52980">
    <property type="entry name" value="Restriction endonuclease-like"/>
    <property type="match status" value="1"/>
</dbReference>
<dbReference type="AlphaFoldDB" id="A0A928VT39"/>
<dbReference type="RefSeq" id="WP_264320131.1">
    <property type="nucleotide sequence ID" value="NZ_JADEXN010000038.1"/>
</dbReference>
<dbReference type="CDD" id="cd06260">
    <property type="entry name" value="DUF820-like"/>
    <property type="match status" value="1"/>
</dbReference>
<dbReference type="InterPro" id="IPR008538">
    <property type="entry name" value="Uma2"/>
</dbReference>
<dbReference type="InterPro" id="IPR011335">
    <property type="entry name" value="Restrct_endonuc-II-like"/>
</dbReference>
<accession>A0A928VT39</accession>
<dbReference type="PANTHER" id="PTHR33352:SF3">
    <property type="entry name" value="SLR1612 PROTEIN"/>
    <property type="match status" value="1"/>
</dbReference>
<dbReference type="EMBL" id="JADEXN010000038">
    <property type="protein sequence ID" value="MBE9039874.1"/>
    <property type="molecule type" value="Genomic_DNA"/>
</dbReference>
<dbReference type="Pfam" id="PF05685">
    <property type="entry name" value="Uma2"/>
    <property type="match status" value="1"/>
</dbReference>
<feature type="domain" description="Putative restriction endonuclease" evidence="2">
    <location>
        <begin position="13"/>
        <end position="168"/>
    </location>
</feature>
<evidence type="ECO:0000313" key="4">
    <source>
        <dbReference type="Proteomes" id="UP000621799"/>
    </source>
</evidence>
<keyword evidence="3" id="KW-0378">Hydrolase</keyword>
<keyword evidence="3" id="KW-0255">Endonuclease</keyword>
<dbReference type="Proteomes" id="UP000621799">
    <property type="component" value="Unassembled WGS sequence"/>
</dbReference>
<evidence type="ECO:0000313" key="3">
    <source>
        <dbReference type="EMBL" id="MBE9039874.1"/>
    </source>
</evidence>
<name>A0A928VT39_9CYAN</name>
<dbReference type="InterPro" id="IPR012296">
    <property type="entry name" value="Nuclease_put_TT1808"/>
</dbReference>
<evidence type="ECO:0000259" key="2">
    <source>
        <dbReference type="Pfam" id="PF05685"/>
    </source>
</evidence>
<protein>
    <submittedName>
        <fullName evidence="3">Uma2 family endonuclease</fullName>
    </submittedName>
</protein>
<feature type="region of interest" description="Disordered" evidence="1">
    <location>
        <begin position="1"/>
        <end position="22"/>
    </location>
</feature>
<comment type="caution">
    <text evidence="3">The sequence shown here is derived from an EMBL/GenBank/DDBJ whole genome shotgun (WGS) entry which is preliminary data.</text>
</comment>
<keyword evidence="4" id="KW-1185">Reference proteome</keyword>
<reference evidence="3" key="1">
    <citation type="submission" date="2020-10" db="EMBL/GenBank/DDBJ databases">
        <authorList>
            <person name="Castelo-Branco R."/>
            <person name="Eusebio N."/>
            <person name="Adriana R."/>
            <person name="Vieira A."/>
            <person name="Brugerolle De Fraissinette N."/>
            <person name="Rezende De Castro R."/>
            <person name="Schneider M.P."/>
            <person name="Vasconcelos V."/>
            <person name="Leao P.N."/>
        </authorList>
    </citation>
    <scope>NUCLEOTIDE SEQUENCE</scope>
    <source>
        <strain evidence="3">LEGE 11467</strain>
    </source>
</reference>
<sequence length="248" mass="29191">AEVEFEFPTPPQNLPYDDDEPLESPQHRMAMNLLIRACTRYLSQQQRRFYCGGNMFLYYDRIQTQTKRKGPDFFVVLDVESESERDRLSWKIWEEGGRYPDVIIELLSDSTRNEDLVNKKALYEKTFRLPDYFVFDPLNPDFLQGWRLDLSRGYQALTPNDRGWLWCESLGLWLGTWEGEVDGKSAIWLRFFDGDGNLVLLPEEAERQRAERERQRAETAEHQAATAQSQIDRLRQLLQERGLDGDAK</sequence>
<feature type="compositionally biased region" description="Basic and acidic residues" evidence="1">
    <location>
        <begin position="209"/>
        <end position="221"/>
    </location>
</feature>
<dbReference type="PANTHER" id="PTHR33352">
    <property type="entry name" value="SLR1095 PROTEIN"/>
    <property type="match status" value="1"/>
</dbReference>
<gene>
    <name evidence="3" type="ORF">IQ235_03595</name>
</gene>
<evidence type="ECO:0000256" key="1">
    <source>
        <dbReference type="SAM" id="MobiDB-lite"/>
    </source>
</evidence>